<sequence length="243" mass="28866">MGAKASKEVNYKFMNERTERIFTALMLKFPLFSKIKLSHWIQNRDITMVQLSFIATNFEKRDHCKVYEELFNIISENYENLNDFFIPNLKNQQSFFYILVVTKNYDLLLRILEVYADALRPTFNVKNQQSILHSLSLCDEKFNQDQKKIFRIVLERTHEITRNNLQRSFVETAIAQNSPNLNYIISQRASINSERSWVIVKYIITNYNLKRSLLGKVLKHSSNQEWIRPKYLKMLEKHKASGA</sequence>
<dbReference type="Proteomes" id="UP001295684">
    <property type="component" value="Unassembled WGS sequence"/>
</dbReference>
<dbReference type="AlphaFoldDB" id="A0AAD1XXX9"/>
<organism evidence="1 2">
    <name type="scientific">Euplotes crassus</name>
    <dbReference type="NCBI Taxonomy" id="5936"/>
    <lineage>
        <taxon>Eukaryota</taxon>
        <taxon>Sar</taxon>
        <taxon>Alveolata</taxon>
        <taxon>Ciliophora</taxon>
        <taxon>Intramacronucleata</taxon>
        <taxon>Spirotrichea</taxon>
        <taxon>Hypotrichia</taxon>
        <taxon>Euplotida</taxon>
        <taxon>Euplotidae</taxon>
        <taxon>Moneuplotes</taxon>
    </lineage>
</organism>
<gene>
    <name evidence="1" type="ORF">ECRASSUSDP1_LOCUS21699</name>
</gene>
<keyword evidence="2" id="KW-1185">Reference proteome</keyword>
<evidence type="ECO:0000313" key="1">
    <source>
        <dbReference type="EMBL" id="CAI2380267.1"/>
    </source>
</evidence>
<comment type="caution">
    <text evidence="1">The sequence shown here is derived from an EMBL/GenBank/DDBJ whole genome shotgun (WGS) entry which is preliminary data.</text>
</comment>
<dbReference type="EMBL" id="CAMPGE010022213">
    <property type="protein sequence ID" value="CAI2380267.1"/>
    <property type="molecule type" value="Genomic_DNA"/>
</dbReference>
<evidence type="ECO:0000313" key="2">
    <source>
        <dbReference type="Proteomes" id="UP001295684"/>
    </source>
</evidence>
<reference evidence="1" key="1">
    <citation type="submission" date="2023-07" db="EMBL/GenBank/DDBJ databases">
        <authorList>
            <consortium name="AG Swart"/>
            <person name="Singh M."/>
            <person name="Singh A."/>
            <person name="Seah K."/>
            <person name="Emmerich C."/>
        </authorList>
    </citation>
    <scope>NUCLEOTIDE SEQUENCE</scope>
    <source>
        <strain evidence="1">DP1</strain>
    </source>
</reference>
<protein>
    <submittedName>
        <fullName evidence="1">Uncharacterized protein</fullName>
    </submittedName>
</protein>
<proteinExistence type="predicted"/>
<accession>A0AAD1XXX9</accession>
<name>A0AAD1XXX9_EUPCR</name>